<protein>
    <submittedName>
        <fullName evidence="1">Uncharacterized protein</fullName>
    </submittedName>
</protein>
<proteinExistence type="predicted"/>
<sequence>MDLVILLCRGSLLQGIRDGIPLSFSWLNVAIAYSPHNGQDNPQKRKPPLLMSGQKWAFDKEKITTPFMASLCGASFNPFPSFSLMQCLLFQPY</sequence>
<dbReference type="Proteomes" id="UP001054945">
    <property type="component" value="Unassembled WGS sequence"/>
</dbReference>
<accession>A0AAV4NTD9</accession>
<organism evidence="1 2">
    <name type="scientific">Caerostris extrusa</name>
    <name type="common">Bark spider</name>
    <name type="synonym">Caerostris bankana</name>
    <dbReference type="NCBI Taxonomy" id="172846"/>
    <lineage>
        <taxon>Eukaryota</taxon>
        <taxon>Metazoa</taxon>
        <taxon>Ecdysozoa</taxon>
        <taxon>Arthropoda</taxon>
        <taxon>Chelicerata</taxon>
        <taxon>Arachnida</taxon>
        <taxon>Araneae</taxon>
        <taxon>Araneomorphae</taxon>
        <taxon>Entelegynae</taxon>
        <taxon>Araneoidea</taxon>
        <taxon>Araneidae</taxon>
        <taxon>Caerostris</taxon>
    </lineage>
</organism>
<dbReference type="EMBL" id="BPLR01021214">
    <property type="protein sequence ID" value="GIX87201.1"/>
    <property type="molecule type" value="Genomic_DNA"/>
</dbReference>
<keyword evidence="2" id="KW-1185">Reference proteome</keyword>
<dbReference type="AlphaFoldDB" id="A0AAV4NTD9"/>
<evidence type="ECO:0000313" key="1">
    <source>
        <dbReference type="EMBL" id="GIX87201.1"/>
    </source>
</evidence>
<comment type="caution">
    <text evidence="1">The sequence shown here is derived from an EMBL/GenBank/DDBJ whole genome shotgun (WGS) entry which is preliminary data.</text>
</comment>
<gene>
    <name evidence="1" type="ORF">CEXT_598021</name>
</gene>
<evidence type="ECO:0000313" key="2">
    <source>
        <dbReference type="Proteomes" id="UP001054945"/>
    </source>
</evidence>
<reference evidence="1 2" key="1">
    <citation type="submission" date="2021-06" db="EMBL/GenBank/DDBJ databases">
        <title>Caerostris extrusa draft genome.</title>
        <authorList>
            <person name="Kono N."/>
            <person name="Arakawa K."/>
        </authorList>
    </citation>
    <scope>NUCLEOTIDE SEQUENCE [LARGE SCALE GENOMIC DNA]</scope>
</reference>
<name>A0AAV4NTD9_CAEEX</name>